<evidence type="ECO:0000256" key="1">
    <source>
        <dbReference type="SAM" id="MobiDB-lite"/>
    </source>
</evidence>
<evidence type="ECO:0000313" key="5">
    <source>
        <dbReference type="WBParaSite" id="HPBE_0000799901-mRNA-1"/>
    </source>
</evidence>
<evidence type="ECO:0000313" key="4">
    <source>
        <dbReference type="Proteomes" id="UP000050761"/>
    </source>
</evidence>
<keyword evidence="4" id="KW-1185">Reference proteome</keyword>
<dbReference type="EMBL" id="UZAH01026027">
    <property type="protein sequence ID" value="VDO74473.1"/>
    <property type="molecule type" value="Genomic_DNA"/>
</dbReference>
<protein>
    <submittedName>
        <fullName evidence="5">TLE_N domain-containing protein</fullName>
    </submittedName>
</protein>
<feature type="transmembrane region" description="Helical" evidence="2">
    <location>
        <begin position="217"/>
        <end position="238"/>
    </location>
</feature>
<evidence type="ECO:0000313" key="3">
    <source>
        <dbReference type="EMBL" id="VDO74473.1"/>
    </source>
</evidence>
<feature type="region of interest" description="Disordered" evidence="1">
    <location>
        <begin position="304"/>
        <end position="378"/>
    </location>
</feature>
<reference evidence="3 4" key="1">
    <citation type="submission" date="2018-11" db="EMBL/GenBank/DDBJ databases">
        <authorList>
            <consortium name="Pathogen Informatics"/>
        </authorList>
    </citation>
    <scope>NUCLEOTIDE SEQUENCE [LARGE SCALE GENOMIC DNA]</scope>
</reference>
<gene>
    <name evidence="3" type="ORF">HPBE_LOCUS8000</name>
</gene>
<reference evidence="5" key="2">
    <citation type="submission" date="2019-09" db="UniProtKB">
        <authorList>
            <consortium name="WormBaseParasite"/>
        </authorList>
    </citation>
    <scope>IDENTIFICATION</scope>
</reference>
<proteinExistence type="predicted"/>
<evidence type="ECO:0000256" key="2">
    <source>
        <dbReference type="SAM" id="Phobius"/>
    </source>
</evidence>
<feature type="compositionally biased region" description="Polar residues" evidence="1">
    <location>
        <begin position="304"/>
        <end position="328"/>
    </location>
</feature>
<dbReference type="OrthoDB" id="5868370at2759"/>
<keyword evidence="2" id="KW-0472">Membrane</keyword>
<feature type="transmembrane region" description="Helical" evidence="2">
    <location>
        <begin position="180"/>
        <end position="197"/>
    </location>
</feature>
<accession>A0A3P7Z9X6</accession>
<dbReference type="WBParaSite" id="HPBE_0000799901-mRNA-1">
    <property type="protein sequence ID" value="HPBE_0000799901-mRNA-1"/>
    <property type="gene ID" value="HPBE_0000799901"/>
</dbReference>
<organism evidence="3">
    <name type="scientific">Heligmosomoides polygyrus</name>
    <name type="common">Parasitic roundworm</name>
    <dbReference type="NCBI Taxonomy" id="6339"/>
    <lineage>
        <taxon>Eukaryota</taxon>
        <taxon>Metazoa</taxon>
        <taxon>Ecdysozoa</taxon>
        <taxon>Nematoda</taxon>
        <taxon>Chromadorea</taxon>
        <taxon>Rhabditida</taxon>
        <taxon>Rhabditina</taxon>
        <taxon>Rhabditomorpha</taxon>
        <taxon>Strongyloidea</taxon>
        <taxon>Heligmosomidae</taxon>
        <taxon>Heligmosomoides</taxon>
    </lineage>
</organism>
<dbReference type="AlphaFoldDB" id="A0A3P7Z9X6"/>
<keyword evidence="2" id="KW-0812">Transmembrane</keyword>
<feature type="compositionally biased region" description="Low complexity" evidence="1">
    <location>
        <begin position="339"/>
        <end position="350"/>
    </location>
</feature>
<keyword evidence="2" id="KW-1133">Transmembrane helix</keyword>
<sequence length="378" mass="39442">MRCNARVKLVVNASFALGTLAPQERTTLRLLPPVHICLKGTAAATAPSSSSSEVEHPMSFSCGEHLEAVRKEMTVLANQLQMSKQEVEKVKMDTTSFQQQLNALTEQALQSQMEVVKNQEATKRLHHIISSYLPMLPPEYQAFALGELEKIRRDETQSQQAQAAMMMSGMPNMMMARNPMMMAGMGMGGMPGGASASPRMSKPNGVPNGGQNAMQNGMAAAAAAAGMAGLPPGMAAAMHMQPQQAAMLQAQMMMAAGMGIAIPGMPMPSGMGMPHGMNGMMPQMLPPMSAASAAGFHALTPQMNVSIPSRNPSNGALSAAQASATNSPRPADPLTPQTSIAAPIAVSAASLKDDRPPPTPPKPSAAATANEENVSVAS</sequence>
<name>A0A3P7Z9X6_HELPZ</name>
<feature type="transmembrane region" description="Helical" evidence="2">
    <location>
        <begin position="245"/>
        <end position="264"/>
    </location>
</feature>
<dbReference type="Proteomes" id="UP000050761">
    <property type="component" value="Unassembled WGS sequence"/>
</dbReference>